<feature type="compositionally biased region" description="Low complexity" evidence="3">
    <location>
        <begin position="65"/>
        <end position="75"/>
    </location>
</feature>
<dbReference type="InterPro" id="IPR001647">
    <property type="entry name" value="HTH_TetR"/>
</dbReference>
<name>A0A918EUV1_9ACTN</name>
<feature type="DNA-binding region" description="H-T-H motif" evidence="2">
    <location>
        <begin position="116"/>
        <end position="135"/>
    </location>
</feature>
<evidence type="ECO:0000256" key="3">
    <source>
        <dbReference type="SAM" id="MobiDB-lite"/>
    </source>
</evidence>
<evidence type="ECO:0000256" key="2">
    <source>
        <dbReference type="PROSITE-ProRule" id="PRU00335"/>
    </source>
</evidence>
<organism evidence="5 6">
    <name type="scientific">Streptomyces ruber</name>
    <dbReference type="NCBI Taxonomy" id="83378"/>
    <lineage>
        <taxon>Bacteria</taxon>
        <taxon>Bacillati</taxon>
        <taxon>Actinomycetota</taxon>
        <taxon>Actinomycetes</taxon>
        <taxon>Kitasatosporales</taxon>
        <taxon>Streptomycetaceae</taxon>
        <taxon>Streptomyces</taxon>
    </lineage>
</organism>
<dbReference type="AlphaFoldDB" id="A0A918EUV1"/>
<dbReference type="SUPFAM" id="SSF46689">
    <property type="entry name" value="Homeodomain-like"/>
    <property type="match status" value="1"/>
</dbReference>
<keyword evidence="1 2" id="KW-0238">DNA-binding</keyword>
<feature type="compositionally biased region" description="Low complexity" evidence="3">
    <location>
        <begin position="83"/>
        <end position="93"/>
    </location>
</feature>
<dbReference type="InterPro" id="IPR041678">
    <property type="entry name" value="TetR_C_16"/>
</dbReference>
<proteinExistence type="predicted"/>
<dbReference type="InterPro" id="IPR009057">
    <property type="entry name" value="Homeodomain-like_sf"/>
</dbReference>
<feature type="domain" description="HTH tetR-type" evidence="4">
    <location>
        <begin position="93"/>
        <end position="153"/>
    </location>
</feature>
<keyword evidence="6" id="KW-1185">Reference proteome</keyword>
<evidence type="ECO:0000256" key="1">
    <source>
        <dbReference type="ARBA" id="ARBA00023125"/>
    </source>
</evidence>
<dbReference type="GO" id="GO:0003700">
    <property type="term" value="F:DNA-binding transcription factor activity"/>
    <property type="evidence" value="ECO:0007669"/>
    <property type="project" value="TreeGrafter"/>
</dbReference>
<gene>
    <name evidence="5" type="ORF">GCM10010145_52020</name>
</gene>
<dbReference type="EMBL" id="BMQK01000014">
    <property type="protein sequence ID" value="GGQ75900.1"/>
    <property type="molecule type" value="Genomic_DNA"/>
</dbReference>
<sequence>MCNNEYFVLSRWRLCEAEVRQMSGSRAQGEPGAGRRPTPRAAGARGTVEPASDCTGTLGAIPSAAAAPGGEAVRAPGGGTGPGRSASGKRSASGTRSALLAAARQRFGKYGYDGTSIRDIARDAGVDAALVYRYFGSKEALFDAVSSRTAMFEPLLETPLDEVAAWVCDFVTSGPPDEEIPHPVLAVLRSPSREEGLRRFRDEVAQVFSDRFAQRLDGPDAEVRAELVAAWMLGTSLMRRAFRTPALSVASEATLHQHLTAGLGPLLDDGAGPGPAGDACGCRKCGCAVCD</sequence>
<comment type="caution">
    <text evidence="5">The sequence shown here is derived from an EMBL/GenBank/DDBJ whole genome shotgun (WGS) entry which is preliminary data.</text>
</comment>
<dbReference type="InterPro" id="IPR050109">
    <property type="entry name" value="HTH-type_TetR-like_transc_reg"/>
</dbReference>
<reference evidence="5" key="1">
    <citation type="journal article" date="2014" name="Int. J. Syst. Evol. Microbiol.">
        <title>Complete genome sequence of Corynebacterium casei LMG S-19264T (=DSM 44701T), isolated from a smear-ripened cheese.</title>
        <authorList>
            <consortium name="US DOE Joint Genome Institute (JGI-PGF)"/>
            <person name="Walter F."/>
            <person name="Albersmeier A."/>
            <person name="Kalinowski J."/>
            <person name="Ruckert C."/>
        </authorList>
    </citation>
    <scope>NUCLEOTIDE SEQUENCE</scope>
    <source>
        <strain evidence="5">JCM 3131</strain>
    </source>
</reference>
<feature type="region of interest" description="Disordered" evidence="3">
    <location>
        <begin position="23"/>
        <end position="53"/>
    </location>
</feature>
<dbReference type="Pfam" id="PF17920">
    <property type="entry name" value="TetR_C_16"/>
    <property type="match status" value="1"/>
</dbReference>
<dbReference type="PRINTS" id="PR00455">
    <property type="entry name" value="HTHTETR"/>
</dbReference>
<accession>A0A918EUV1</accession>
<reference evidence="5" key="2">
    <citation type="submission" date="2020-09" db="EMBL/GenBank/DDBJ databases">
        <authorList>
            <person name="Sun Q."/>
            <person name="Ohkuma M."/>
        </authorList>
    </citation>
    <scope>NUCLEOTIDE SEQUENCE</scope>
    <source>
        <strain evidence="5">JCM 3131</strain>
    </source>
</reference>
<dbReference type="PANTHER" id="PTHR30055">
    <property type="entry name" value="HTH-TYPE TRANSCRIPTIONAL REGULATOR RUTR"/>
    <property type="match status" value="1"/>
</dbReference>
<dbReference type="Proteomes" id="UP000620156">
    <property type="component" value="Unassembled WGS sequence"/>
</dbReference>
<feature type="compositionally biased region" description="Low complexity" evidence="3">
    <location>
        <begin position="34"/>
        <end position="47"/>
    </location>
</feature>
<dbReference type="Gene3D" id="1.10.357.10">
    <property type="entry name" value="Tetracycline Repressor, domain 2"/>
    <property type="match status" value="1"/>
</dbReference>
<dbReference type="PANTHER" id="PTHR30055:SF235">
    <property type="entry name" value="TRANSCRIPTIONAL REGULATORY PROTEIN"/>
    <property type="match status" value="1"/>
</dbReference>
<dbReference type="InterPro" id="IPR036271">
    <property type="entry name" value="Tet_transcr_reg_TetR-rel_C_sf"/>
</dbReference>
<evidence type="ECO:0000313" key="5">
    <source>
        <dbReference type="EMBL" id="GGQ75900.1"/>
    </source>
</evidence>
<dbReference type="PROSITE" id="PS50977">
    <property type="entry name" value="HTH_TETR_2"/>
    <property type="match status" value="1"/>
</dbReference>
<evidence type="ECO:0000259" key="4">
    <source>
        <dbReference type="PROSITE" id="PS50977"/>
    </source>
</evidence>
<dbReference type="GO" id="GO:0000976">
    <property type="term" value="F:transcription cis-regulatory region binding"/>
    <property type="evidence" value="ECO:0007669"/>
    <property type="project" value="TreeGrafter"/>
</dbReference>
<dbReference type="Pfam" id="PF00440">
    <property type="entry name" value="TetR_N"/>
    <property type="match status" value="1"/>
</dbReference>
<evidence type="ECO:0000313" key="6">
    <source>
        <dbReference type="Proteomes" id="UP000620156"/>
    </source>
</evidence>
<dbReference type="SUPFAM" id="SSF48498">
    <property type="entry name" value="Tetracyclin repressor-like, C-terminal domain"/>
    <property type="match status" value="1"/>
</dbReference>
<feature type="region of interest" description="Disordered" evidence="3">
    <location>
        <begin position="65"/>
        <end position="93"/>
    </location>
</feature>
<protein>
    <recommendedName>
        <fullName evidence="4">HTH tetR-type domain-containing protein</fullName>
    </recommendedName>
</protein>